<dbReference type="SUPFAM" id="SSF53474">
    <property type="entry name" value="alpha/beta-Hydrolases"/>
    <property type="match status" value="1"/>
</dbReference>
<organism evidence="3 4">
    <name type="scientific">Noviluteimonas gilva</name>
    <dbReference type="NCBI Taxonomy" id="2682097"/>
    <lineage>
        <taxon>Bacteria</taxon>
        <taxon>Pseudomonadati</taxon>
        <taxon>Pseudomonadota</taxon>
        <taxon>Gammaproteobacteria</taxon>
        <taxon>Lysobacterales</taxon>
        <taxon>Lysobacteraceae</taxon>
        <taxon>Noviluteimonas</taxon>
    </lineage>
</organism>
<dbReference type="EMBL" id="WOXT01000004">
    <property type="protein sequence ID" value="MUV15259.1"/>
    <property type="molecule type" value="Genomic_DNA"/>
</dbReference>
<dbReference type="InterPro" id="IPR000073">
    <property type="entry name" value="AB_hydrolase_1"/>
</dbReference>
<dbReference type="GO" id="GO:0047372">
    <property type="term" value="F:monoacylglycerol lipase activity"/>
    <property type="evidence" value="ECO:0007669"/>
    <property type="project" value="TreeGrafter"/>
</dbReference>
<evidence type="ECO:0000313" key="4">
    <source>
        <dbReference type="Proteomes" id="UP000479692"/>
    </source>
</evidence>
<feature type="chain" id="PRO_5029004090" evidence="1">
    <location>
        <begin position="26"/>
        <end position="310"/>
    </location>
</feature>
<gene>
    <name evidence="3" type="ORF">GN331_13720</name>
</gene>
<reference evidence="3 4" key="1">
    <citation type="submission" date="2019-12" db="EMBL/GenBank/DDBJ databases">
        <authorList>
            <person name="Xu J."/>
        </authorList>
    </citation>
    <scope>NUCLEOTIDE SEQUENCE [LARGE SCALE GENOMIC DNA]</scope>
    <source>
        <strain evidence="3 4">HX-5-24</strain>
    </source>
</reference>
<dbReference type="PANTHER" id="PTHR43798">
    <property type="entry name" value="MONOACYLGLYCEROL LIPASE"/>
    <property type="match status" value="1"/>
</dbReference>
<feature type="domain" description="AB hydrolase-1" evidence="2">
    <location>
        <begin position="55"/>
        <end position="295"/>
    </location>
</feature>
<accession>A0A7C9LK74</accession>
<dbReference type="Gene3D" id="3.40.50.1820">
    <property type="entry name" value="alpha/beta hydrolase"/>
    <property type="match status" value="1"/>
</dbReference>
<evidence type="ECO:0000313" key="3">
    <source>
        <dbReference type="EMBL" id="MUV15259.1"/>
    </source>
</evidence>
<sequence length="310" mass="33540">MSSISRLPLFALLALLMGMATAAKAEVRPYSAAFHGSDMAVTGGTQYVRVGGKGPAVLLLHGFGDTGDMWQPLAERLVKDHTVIIPDLRGMGLSSHPEGGYEKAAQARDLISLLDALKVDKVQLVTHDIGNMVGYALIAQFPDRVTKWVVMDAPLPGLGTWDKQLLNPRVWHFNFRGPDVERLVAGRERILLDRFYNELSANPAGIDEATREHYAALYARPGAIHNATSGQFGAFAQDAKDNQALFAKGGKLKLPVLAIGGDHSYGASMKTEVEAVATNVEGAVITDSGHWIMEEQTDQAVPVIEAFLRK</sequence>
<name>A0A7C9LK74_9GAMM</name>
<keyword evidence="3" id="KW-0378">Hydrolase</keyword>
<keyword evidence="4" id="KW-1185">Reference proteome</keyword>
<evidence type="ECO:0000259" key="2">
    <source>
        <dbReference type="Pfam" id="PF00561"/>
    </source>
</evidence>
<dbReference type="GO" id="GO:0046464">
    <property type="term" value="P:acylglycerol catabolic process"/>
    <property type="evidence" value="ECO:0007669"/>
    <property type="project" value="TreeGrafter"/>
</dbReference>
<dbReference type="Proteomes" id="UP000479692">
    <property type="component" value="Unassembled WGS sequence"/>
</dbReference>
<dbReference type="InterPro" id="IPR050266">
    <property type="entry name" value="AB_hydrolase_sf"/>
</dbReference>
<feature type="signal peptide" evidence="1">
    <location>
        <begin position="1"/>
        <end position="25"/>
    </location>
</feature>
<dbReference type="PANTHER" id="PTHR43798:SF33">
    <property type="entry name" value="HYDROLASE, PUTATIVE (AFU_ORTHOLOGUE AFUA_2G14860)-RELATED"/>
    <property type="match status" value="1"/>
</dbReference>
<protein>
    <submittedName>
        <fullName evidence="3">Alpha/beta fold hydrolase</fullName>
    </submittedName>
</protein>
<dbReference type="AlphaFoldDB" id="A0A7C9LK74"/>
<keyword evidence="1" id="KW-0732">Signal</keyword>
<dbReference type="GO" id="GO:0016020">
    <property type="term" value="C:membrane"/>
    <property type="evidence" value="ECO:0007669"/>
    <property type="project" value="TreeGrafter"/>
</dbReference>
<comment type="caution">
    <text evidence="3">The sequence shown here is derived from an EMBL/GenBank/DDBJ whole genome shotgun (WGS) entry which is preliminary data.</text>
</comment>
<evidence type="ECO:0000256" key="1">
    <source>
        <dbReference type="SAM" id="SignalP"/>
    </source>
</evidence>
<dbReference type="Pfam" id="PF00561">
    <property type="entry name" value="Abhydrolase_1"/>
    <property type="match status" value="1"/>
</dbReference>
<dbReference type="InterPro" id="IPR029058">
    <property type="entry name" value="AB_hydrolase_fold"/>
</dbReference>
<dbReference type="RefSeq" id="WP_156642797.1">
    <property type="nucleotide sequence ID" value="NZ_WOXT01000004.1"/>
</dbReference>
<proteinExistence type="predicted"/>